<evidence type="ECO:0000313" key="9">
    <source>
        <dbReference type="Proteomes" id="UP000235731"/>
    </source>
</evidence>
<dbReference type="GO" id="GO:0004424">
    <property type="term" value="F:imidazoleglycerol-phosphate dehydratase activity"/>
    <property type="evidence" value="ECO:0007669"/>
    <property type="project" value="UniProtKB-UniRule"/>
</dbReference>
<dbReference type="InterPro" id="IPR000807">
    <property type="entry name" value="ImidazoleglycerolP_deHydtase"/>
</dbReference>
<dbReference type="InterPro" id="IPR020568">
    <property type="entry name" value="Ribosomal_Su5_D2-typ_SF"/>
</dbReference>
<dbReference type="Proteomes" id="UP000235731">
    <property type="component" value="Unassembled WGS sequence"/>
</dbReference>
<dbReference type="GO" id="GO:0005737">
    <property type="term" value="C:cytoplasm"/>
    <property type="evidence" value="ECO:0007669"/>
    <property type="project" value="UniProtKB-SubCell"/>
</dbReference>
<evidence type="ECO:0000256" key="1">
    <source>
        <dbReference type="ARBA" id="ARBA00005047"/>
    </source>
</evidence>
<dbReference type="UniPathway" id="UPA00031">
    <property type="reaction ID" value="UER00011"/>
</dbReference>
<dbReference type="EC" id="4.2.1.19" evidence="6 7"/>
<keyword evidence="3 6" id="KW-0028">Amino-acid biosynthesis</keyword>
<organism evidence="8 9">
    <name type="scientific">Caldimicrobium thiodismutans</name>
    <dbReference type="NCBI Taxonomy" id="1653476"/>
    <lineage>
        <taxon>Bacteria</taxon>
        <taxon>Pseudomonadati</taxon>
        <taxon>Thermodesulfobacteriota</taxon>
        <taxon>Thermodesulfobacteria</taxon>
        <taxon>Thermodesulfobacteriales</taxon>
        <taxon>Thermodesulfobacteriaceae</taxon>
        <taxon>Caldimicrobium</taxon>
    </lineage>
</organism>
<comment type="subcellular location">
    <subcellularLocation>
        <location evidence="6 7">Cytoplasm</location>
    </subcellularLocation>
</comment>
<evidence type="ECO:0000256" key="2">
    <source>
        <dbReference type="ARBA" id="ARBA00016664"/>
    </source>
</evidence>
<protein>
    <recommendedName>
        <fullName evidence="2 6">Imidazoleglycerol-phosphate dehydratase</fullName>
        <shortName evidence="6">IGPD</shortName>
        <ecNumber evidence="6 7">4.2.1.19</ecNumber>
    </recommendedName>
</protein>
<name>A0A2N7PKF8_9BACT</name>
<dbReference type="PROSITE" id="PS00955">
    <property type="entry name" value="IGP_DEHYDRATASE_2"/>
    <property type="match status" value="1"/>
</dbReference>
<dbReference type="NCBIfam" id="NF002111">
    <property type="entry name" value="PRK00951.2-1"/>
    <property type="match status" value="1"/>
</dbReference>
<dbReference type="NCBIfam" id="NF002114">
    <property type="entry name" value="PRK00951.2-4"/>
    <property type="match status" value="1"/>
</dbReference>
<evidence type="ECO:0000313" key="8">
    <source>
        <dbReference type="EMBL" id="PMP63608.1"/>
    </source>
</evidence>
<evidence type="ECO:0000256" key="5">
    <source>
        <dbReference type="ARBA" id="ARBA00023239"/>
    </source>
</evidence>
<evidence type="ECO:0000256" key="4">
    <source>
        <dbReference type="ARBA" id="ARBA00023102"/>
    </source>
</evidence>
<evidence type="ECO:0000256" key="7">
    <source>
        <dbReference type="RuleBase" id="RU000599"/>
    </source>
</evidence>
<evidence type="ECO:0000256" key="3">
    <source>
        <dbReference type="ARBA" id="ARBA00022605"/>
    </source>
</evidence>
<dbReference type="AlphaFoldDB" id="A0A2N7PKF8"/>
<proteinExistence type="inferred from homology"/>
<dbReference type="HAMAP" id="MF_00076">
    <property type="entry name" value="HisB"/>
    <property type="match status" value="1"/>
</dbReference>
<dbReference type="FunFam" id="3.30.230.40:FF:000003">
    <property type="entry name" value="Imidazoleglycerol-phosphate dehydratase HisB"/>
    <property type="match status" value="1"/>
</dbReference>
<sequence length="194" mass="22100">MFLIKKERVTQETSVFISLDLYGDYLEKSRITTGIGFLDHMLELFSFHSGVLFELKAEGDFEVDFHHTVEDIGITLGLALKEALGERKGLSRYGEATIPMEEALSQAVIDLAKRPYLHFEVLFPTEKIGNFDTELIEEFFRALVNNALFTLHLRTFYGKNSHHIAESLFKAFAYAFKRAISPTEKEILSSKGIL</sequence>
<keyword evidence="6" id="KW-0963">Cytoplasm</keyword>
<dbReference type="EMBL" id="PNIE01000030">
    <property type="protein sequence ID" value="PMP63608.1"/>
    <property type="molecule type" value="Genomic_DNA"/>
</dbReference>
<comment type="catalytic activity">
    <reaction evidence="6 7">
        <text>D-erythro-1-(imidazol-4-yl)glycerol 3-phosphate = 3-(imidazol-4-yl)-2-oxopropyl phosphate + H2O</text>
        <dbReference type="Rhea" id="RHEA:11040"/>
        <dbReference type="ChEBI" id="CHEBI:15377"/>
        <dbReference type="ChEBI" id="CHEBI:57766"/>
        <dbReference type="ChEBI" id="CHEBI:58278"/>
        <dbReference type="EC" id="4.2.1.19"/>
    </reaction>
</comment>
<dbReference type="PANTHER" id="PTHR23133">
    <property type="entry name" value="IMIDAZOLEGLYCEROL-PHOSPHATE DEHYDRATASE HIS7"/>
    <property type="match status" value="1"/>
</dbReference>
<dbReference type="InterPro" id="IPR020565">
    <property type="entry name" value="ImidazoleglycerP_deHydtase_CS"/>
</dbReference>
<keyword evidence="5 6" id="KW-0456">Lyase</keyword>
<comment type="pathway">
    <text evidence="1 6 7">Amino-acid biosynthesis; L-histidine biosynthesis; L-histidine from 5-phospho-alpha-D-ribose 1-diphosphate: step 6/9.</text>
</comment>
<dbReference type="Pfam" id="PF00475">
    <property type="entry name" value="IGPD"/>
    <property type="match status" value="1"/>
</dbReference>
<reference evidence="8 9" key="1">
    <citation type="submission" date="2018-01" db="EMBL/GenBank/DDBJ databases">
        <title>Metagenomic assembled genomes from two thermal pools in the Uzon Caldera, Kamchatka, Russia.</title>
        <authorList>
            <person name="Wilkins L."/>
            <person name="Ettinger C."/>
        </authorList>
    </citation>
    <scope>NUCLEOTIDE SEQUENCE [LARGE SCALE GENOMIC DNA]</scope>
    <source>
        <strain evidence="8">ZAV-15</strain>
    </source>
</reference>
<dbReference type="PANTHER" id="PTHR23133:SF2">
    <property type="entry name" value="IMIDAZOLEGLYCEROL-PHOSPHATE DEHYDRATASE"/>
    <property type="match status" value="1"/>
</dbReference>
<keyword evidence="4 6" id="KW-0368">Histidine biosynthesis</keyword>
<dbReference type="CDD" id="cd07914">
    <property type="entry name" value="IGPD"/>
    <property type="match status" value="1"/>
</dbReference>
<dbReference type="GO" id="GO:0000105">
    <property type="term" value="P:L-histidine biosynthetic process"/>
    <property type="evidence" value="ECO:0007669"/>
    <property type="project" value="UniProtKB-UniRule"/>
</dbReference>
<comment type="similarity">
    <text evidence="6 7">Belongs to the imidazoleglycerol-phosphate dehydratase family.</text>
</comment>
<dbReference type="PROSITE" id="PS00954">
    <property type="entry name" value="IGP_DEHYDRATASE_1"/>
    <property type="match status" value="1"/>
</dbReference>
<gene>
    <name evidence="6" type="primary">hisB</name>
    <name evidence="8" type="ORF">C0197_02240</name>
</gene>
<dbReference type="InterPro" id="IPR038494">
    <property type="entry name" value="IGPD_sf"/>
</dbReference>
<evidence type="ECO:0000256" key="6">
    <source>
        <dbReference type="HAMAP-Rule" id="MF_00076"/>
    </source>
</evidence>
<accession>A0A2N7PKF8</accession>
<dbReference type="SUPFAM" id="SSF54211">
    <property type="entry name" value="Ribosomal protein S5 domain 2-like"/>
    <property type="match status" value="2"/>
</dbReference>
<dbReference type="FunFam" id="3.30.230.40:FF:000001">
    <property type="entry name" value="Imidazoleglycerol-phosphate dehydratase HisB"/>
    <property type="match status" value="1"/>
</dbReference>
<dbReference type="Gene3D" id="3.30.230.40">
    <property type="entry name" value="Imidazole glycerol phosphate dehydratase, domain 1"/>
    <property type="match status" value="2"/>
</dbReference>
<comment type="caution">
    <text evidence="8">The sequence shown here is derived from an EMBL/GenBank/DDBJ whole genome shotgun (WGS) entry which is preliminary data.</text>
</comment>